<gene>
    <name evidence="1" type="ORF">ATNIH1004_010182</name>
</gene>
<dbReference type="Proteomes" id="UP000324241">
    <property type="component" value="Unassembled WGS sequence"/>
</dbReference>
<dbReference type="RefSeq" id="XP_033422775.1">
    <property type="nucleotide sequence ID" value="XM_033574757.1"/>
</dbReference>
<proteinExistence type="predicted"/>
<dbReference type="EMBL" id="QUQM01000005">
    <property type="protein sequence ID" value="KAA8643413.1"/>
    <property type="molecule type" value="Genomic_DNA"/>
</dbReference>
<protein>
    <submittedName>
        <fullName evidence="1">Uncharacterized protein</fullName>
    </submittedName>
</protein>
<evidence type="ECO:0000313" key="2">
    <source>
        <dbReference type="Proteomes" id="UP000324241"/>
    </source>
</evidence>
<comment type="caution">
    <text evidence="1">The sequence shown here is derived from an EMBL/GenBank/DDBJ whole genome shotgun (WGS) entry which is preliminary data.</text>
</comment>
<organism evidence="1 2">
    <name type="scientific">Aspergillus tanneri</name>
    <dbReference type="NCBI Taxonomy" id="1220188"/>
    <lineage>
        <taxon>Eukaryota</taxon>
        <taxon>Fungi</taxon>
        <taxon>Dikarya</taxon>
        <taxon>Ascomycota</taxon>
        <taxon>Pezizomycotina</taxon>
        <taxon>Eurotiomycetes</taxon>
        <taxon>Eurotiomycetidae</taxon>
        <taxon>Eurotiales</taxon>
        <taxon>Aspergillaceae</taxon>
        <taxon>Aspergillus</taxon>
        <taxon>Aspergillus subgen. Circumdati</taxon>
    </lineage>
</organism>
<name>A0A5M9MEK5_9EURO</name>
<sequence>MVPLSRPDDPRIGGTSELAGKDNSVLLTYGGAYTKISSPAHSDETLADEAGKN</sequence>
<reference evidence="1 2" key="1">
    <citation type="submission" date="2019-08" db="EMBL/GenBank/DDBJ databases">
        <title>The genome sequence of a newly discovered highly antifungal drug resistant Aspergillus species, Aspergillus tanneri NIH 1004.</title>
        <authorList>
            <person name="Mounaud S."/>
            <person name="Singh I."/>
            <person name="Joardar V."/>
            <person name="Pakala S."/>
            <person name="Pakala S."/>
            <person name="Venepally P."/>
            <person name="Chung J.K."/>
            <person name="Losada L."/>
            <person name="Nierman W.C."/>
        </authorList>
    </citation>
    <scope>NUCLEOTIDE SEQUENCE [LARGE SCALE GENOMIC DNA]</scope>
    <source>
        <strain evidence="1 2">NIH1004</strain>
    </source>
</reference>
<evidence type="ECO:0000313" key="1">
    <source>
        <dbReference type="EMBL" id="KAA8643413.1"/>
    </source>
</evidence>
<dbReference type="GeneID" id="54332884"/>
<dbReference type="AlphaFoldDB" id="A0A5M9MEK5"/>
<accession>A0A5M9MEK5</accession>